<dbReference type="AlphaFoldDB" id="G2XZ46"/>
<protein>
    <submittedName>
        <fullName evidence="1">Uncharacterized protein</fullName>
    </submittedName>
</protein>
<accession>G2XZ46</accession>
<evidence type="ECO:0000313" key="1">
    <source>
        <dbReference type="EMBL" id="CCD45733.1"/>
    </source>
</evidence>
<dbReference type="HOGENOM" id="CLU_3106054_0_0_1"/>
<evidence type="ECO:0000313" key="2">
    <source>
        <dbReference type="Proteomes" id="UP000008177"/>
    </source>
</evidence>
<reference evidence="2" key="1">
    <citation type="journal article" date="2011" name="PLoS Genet.">
        <title>Genomic analysis of the necrotrophic fungal pathogens Sclerotinia sclerotiorum and Botrytis cinerea.</title>
        <authorList>
            <person name="Amselem J."/>
            <person name="Cuomo C.A."/>
            <person name="van Kan J.A."/>
            <person name="Viaud M."/>
            <person name="Benito E.P."/>
            <person name="Couloux A."/>
            <person name="Coutinho P.M."/>
            <person name="de Vries R.P."/>
            <person name="Dyer P.S."/>
            <person name="Fillinger S."/>
            <person name="Fournier E."/>
            <person name="Gout L."/>
            <person name="Hahn M."/>
            <person name="Kohn L."/>
            <person name="Lapalu N."/>
            <person name="Plummer K.M."/>
            <person name="Pradier J.M."/>
            <person name="Quevillon E."/>
            <person name="Sharon A."/>
            <person name="Simon A."/>
            <person name="ten Have A."/>
            <person name="Tudzynski B."/>
            <person name="Tudzynski P."/>
            <person name="Wincker P."/>
            <person name="Andrew M."/>
            <person name="Anthouard V."/>
            <person name="Beever R.E."/>
            <person name="Beffa R."/>
            <person name="Benoit I."/>
            <person name="Bouzid O."/>
            <person name="Brault B."/>
            <person name="Chen Z."/>
            <person name="Choquer M."/>
            <person name="Collemare J."/>
            <person name="Cotton P."/>
            <person name="Danchin E.G."/>
            <person name="Da Silva C."/>
            <person name="Gautier A."/>
            <person name="Giraud C."/>
            <person name="Giraud T."/>
            <person name="Gonzalez C."/>
            <person name="Grossetete S."/>
            <person name="Guldener U."/>
            <person name="Henrissat B."/>
            <person name="Howlett B.J."/>
            <person name="Kodira C."/>
            <person name="Kretschmer M."/>
            <person name="Lappartient A."/>
            <person name="Leroch M."/>
            <person name="Levis C."/>
            <person name="Mauceli E."/>
            <person name="Neuveglise C."/>
            <person name="Oeser B."/>
            <person name="Pearson M."/>
            <person name="Poulain J."/>
            <person name="Poussereau N."/>
            <person name="Quesneville H."/>
            <person name="Rascle C."/>
            <person name="Schumacher J."/>
            <person name="Segurens B."/>
            <person name="Sexton A."/>
            <person name="Silva E."/>
            <person name="Sirven C."/>
            <person name="Soanes D.M."/>
            <person name="Talbot N.J."/>
            <person name="Templeton M."/>
            <person name="Yandava C."/>
            <person name="Yarden O."/>
            <person name="Zeng Q."/>
            <person name="Rollins J.A."/>
            <person name="Lebrun M.H."/>
            <person name="Dickman M."/>
        </authorList>
    </citation>
    <scope>NUCLEOTIDE SEQUENCE [LARGE SCALE GENOMIC DNA]</scope>
    <source>
        <strain evidence="2">T4</strain>
    </source>
</reference>
<gene>
    <name evidence="1" type="ORF">BofuT4_uP047510.1</name>
</gene>
<dbReference type="InParanoid" id="G2XZ46"/>
<name>G2XZ46_BOTF4</name>
<dbReference type="Proteomes" id="UP000008177">
    <property type="component" value="Unplaced contigs"/>
</dbReference>
<sequence length="51" mass="5782">MAIIDPVGTHCTAYYNTIMALQPMHLETNSVIFGVTVKVTFRHFVSAGRWR</sequence>
<proteinExistence type="predicted"/>
<organism evidence="1 2">
    <name type="scientific">Botryotinia fuckeliana (strain T4)</name>
    <name type="common">Noble rot fungus</name>
    <name type="synonym">Botrytis cinerea</name>
    <dbReference type="NCBI Taxonomy" id="999810"/>
    <lineage>
        <taxon>Eukaryota</taxon>
        <taxon>Fungi</taxon>
        <taxon>Dikarya</taxon>
        <taxon>Ascomycota</taxon>
        <taxon>Pezizomycotina</taxon>
        <taxon>Leotiomycetes</taxon>
        <taxon>Helotiales</taxon>
        <taxon>Sclerotiniaceae</taxon>
        <taxon>Botrytis</taxon>
    </lineage>
</organism>
<dbReference type="EMBL" id="FQ790278">
    <property type="protein sequence ID" value="CCD45733.1"/>
    <property type="molecule type" value="Genomic_DNA"/>
</dbReference>